<proteinExistence type="inferred from homology"/>
<dbReference type="InterPro" id="IPR000847">
    <property type="entry name" value="LysR_HTH_N"/>
</dbReference>
<dbReference type="Pfam" id="PF00126">
    <property type="entry name" value="HTH_1"/>
    <property type="match status" value="1"/>
</dbReference>
<dbReference type="EMBL" id="SHKM01000001">
    <property type="protein sequence ID" value="RZT89659.1"/>
    <property type="molecule type" value="Genomic_DNA"/>
</dbReference>
<feature type="domain" description="HTH lysR-type" evidence="5">
    <location>
        <begin position="3"/>
        <end position="60"/>
    </location>
</feature>
<keyword evidence="3 6" id="KW-0238">DNA-binding</keyword>
<evidence type="ECO:0000256" key="4">
    <source>
        <dbReference type="ARBA" id="ARBA00023163"/>
    </source>
</evidence>
<dbReference type="Proteomes" id="UP000292136">
    <property type="component" value="Unassembled WGS sequence"/>
</dbReference>
<gene>
    <name evidence="6" type="ORF">EV678_0452</name>
</gene>
<sequence>MKFTLRQLESFVAVARQESVSRAAESLSLSQSAVSMSLNELEKQFDTRLFDRHGKRLQLNELGRQLLPRVQALLDQGRDVEALLQGEGEGGPLRLGATLTIGNYLAPLLLGEFMGGRPEESRGRVHLEVHNTATVIRQVANFELDFGLIEGVCQHPDLEVSPWIEDELAVFAAPDHSLAGRQDATLEDLLAEPWILREPGSGTRQTLEGALGSRLPRLKVALELEHTEAIKRAVEAGLGIGCISRLALKEAFRRGSLAELPAPGLNLRRQFHFIIHRQKFRTRGIQHFLDLCRRAVDGIQRSDQIVLRRADGSVIDYR</sequence>
<dbReference type="SUPFAM" id="SSF53850">
    <property type="entry name" value="Periplasmic binding protein-like II"/>
    <property type="match status" value="1"/>
</dbReference>
<dbReference type="Pfam" id="PF03466">
    <property type="entry name" value="LysR_substrate"/>
    <property type="match status" value="1"/>
</dbReference>
<evidence type="ECO:0000256" key="1">
    <source>
        <dbReference type="ARBA" id="ARBA00009437"/>
    </source>
</evidence>
<evidence type="ECO:0000256" key="3">
    <source>
        <dbReference type="ARBA" id="ARBA00023125"/>
    </source>
</evidence>
<keyword evidence="2" id="KW-0805">Transcription regulation</keyword>
<dbReference type="RefSeq" id="WP_130458360.1">
    <property type="nucleotide sequence ID" value="NZ_SHKM01000001.1"/>
</dbReference>
<dbReference type="InterPro" id="IPR005119">
    <property type="entry name" value="LysR_subst-bd"/>
</dbReference>
<evidence type="ECO:0000259" key="5">
    <source>
        <dbReference type="PROSITE" id="PS50931"/>
    </source>
</evidence>
<accession>A0ABY0IQX2</accession>
<dbReference type="PANTHER" id="PTHR30126:SF94">
    <property type="entry name" value="LYSR FAMILY TRANSCRIPTIONAL REGULATOR"/>
    <property type="match status" value="1"/>
</dbReference>
<dbReference type="CDD" id="cd08420">
    <property type="entry name" value="PBP2_CysL_like"/>
    <property type="match status" value="1"/>
</dbReference>
<evidence type="ECO:0000313" key="7">
    <source>
        <dbReference type="Proteomes" id="UP000292136"/>
    </source>
</evidence>
<keyword evidence="7" id="KW-1185">Reference proteome</keyword>
<comment type="similarity">
    <text evidence="1">Belongs to the LysR transcriptional regulatory family.</text>
</comment>
<dbReference type="InterPro" id="IPR036388">
    <property type="entry name" value="WH-like_DNA-bd_sf"/>
</dbReference>
<reference evidence="6 7" key="1">
    <citation type="submission" date="2019-02" db="EMBL/GenBank/DDBJ databases">
        <title>Genomic Encyclopedia of Type Strains, Phase IV (KMG-IV): sequencing the most valuable type-strain genomes for metagenomic binning, comparative biology and taxonomic classification.</title>
        <authorList>
            <person name="Goeker M."/>
        </authorList>
    </citation>
    <scope>NUCLEOTIDE SEQUENCE [LARGE SCALE GENOMIC DNA]</scope>
    <source>
        <strain evidence="6 7">DSM 21223</strain>
    </source>
</reference>
<evidence type="ECO:0000313" key="6">
    <source>
        <dbReference type="EMBL" id="RZT89659.1"/>
    </source>
</evidence>
<evidence type="ECO:0000256" key="2">
    <source>
        <dbReference type="ARBA" id="ARBA00023015"/>
    </source>
</evidence>
<dbReference type="Gene3D" id="3.40.190.290">
    <property type="match status" value="1"/>
</dbReference>
<dbReference type="InterPro" id="IPR036390">
    <property type="entry name" value="WH_DNA-bd_sf"/>
</dbReference>
<keyword evidence="4" id="KW-0804">Transcription</keyword>
<dbReference type="PRINTS" id="PR00039">
    <property type="entry name" value="HTHLYSR"/>
</dbReference>
<dbReference type="PANTHER" id="PTHR30126">
    <property type="entry name" value="HTH-TYPE TRANSCRIPTIONAL REGULATOR"/>
    <property type="match status" value="1"/>
</dbReference>
<protein>
    <submittedName>
        <fullName evidence="6">DNA-binding transcriptional LysR family regulator</fullName>
    </submittedName>
</protein>
<comment type="caution">
    <text evidence="6">The sequence shown here is derived from an EMBL/GenBank/DDBJ whole genome shotgun (WGS) entry which is preliminary data.</text>
</comment>
<dbReference type="GO" id="GO:0003677">
    <property type="term" value="F:DNA binding"/>
    <property type="evidence" value="ECO:0007669"/>
    <property type="project" value="UniProtKB-KW"/>
</dbReference>
<dbReference type="NCBIfam" id="NF008095">
    <property type="entry name" value="PRK10837.1"/>
    <property type="match status" value="1"/>
</dbReference>
<organism evidence="6 7">
    <name type="scientific">Azospira oryzae</name>
    <dbReference type="NCBI Taxonomy" id="146939"/>
    <lineage>
        <taxon>Bacteria</taxon>
        <taxon>Pseudomonadati</taxon>
        <taxon>Pseudomonadota</taxon>
        <taxon>Betaproteobacteria</taxon>
        <taxon>Rhodocyclales</taxon>
        <taxon>Rhodocyclaceae</taxon>
        <taxon>Azospira</taxon>
    </lineage>
</organism>
<dbReference type="PROSITE" id="PS50931">
    <property type="entry name" value="HTH_LYSR"/>
    <property type="match status" value="1"/>
</dbReference>
<dbReference type="Gene3D" id="1.10.10.10">
    <property type="entry name" value="Winged helix-like DNA-binding domain superfamily/Winged helix DNA-binding domain"/>
    <property type="match status" value="1"/>
</dbReference>
<dbReference type="SUPFAM" id="SSF46785">
    <property type="entry name" value="Winged helix' DNA-binding domain"/>
    <property type="match status" value="1"/>
</dbReference>
<name>A0ABY0IQX2_9RHOO</name>